<dbReference type="AlphaFoldDB" id="A0ABD0N613"/>
<dbReference type="EMBL" id="JAMKFB020000023">
    <property type="protein sequence ID" value="KAL0157550.1"/>
    <property type="molecule type" value="Genomic_DNA"/>
</dbReference>
<protein>
    <recommendedName>
        <fullName evidence="3">Gag-like protein</fullName>
    </recommendedName>
</protein>
<comment type="caution">
    <text evidence="1">The sequence shown here is derived from an EMBL/GenBank/DDBJ whole genome shotgun (WGS) entry which is preliminary data.</text>
</comment>
<proteinExistence type="predicted"/>
<accession>A0ABD0N613</accession>
<name>A0ABD0N613_CIRMR</name>
<dbReference type="Proteomes" id="UP001529510">
    <property type="component" value="Unassembled WGS sequence"/>
</dbReference>
<evidence type="ECO:0000313" key="1">
    <source>
        <dbReference type="EMBL" id="KAL0157550.1"/>
    </source>
</evidence>
<reference evidence="1 2" key="1">
    <citation type="submission" date="2024-05" db="EMBL/GenBank/DDBJ databases">
        <title>Genome sequencing and assembly of Indian major carp, Cirrhinus mrigala (Hamilton, 1822).</title>
        <authorList>
            <person name="Mohindra V."/>
            <person name="Chowdhury L.M."/>
            <person name="Lal K."/>
            <person name="Jena J.K."/>
        </authorList>
    </citation>
    <scope>NUCLEOTIDE SEQUENCE [LARGE SCALE GENOMIC DNA]</scope>
    <source>
        <strain evidence="1">CM1030</strain>
        <tissue evidence="1">Blood</tissue>
    </source>
</reference>
<evidence type="ECO:0000313" key="2">
    <source>
        <dbReference type="Proteomes" id="UP001529510"/>
    </source>
</evidence>
<sequence length="183" mass="20885">MQKEGKTIEQYVTDLCLKNESCNFESLSDSMIRDQIVNGNLDKKVRRQLLGETELTLDKAIRICQASERANVQLKSFNAESEPVAAMAVVHERAKKTGKEKHYKPRQKDNKDCNRCGTNHAPPKYPAYGKDCHKCGGKNFFARCCFTKRKVRVAERIKDASDSNEEDEQFFVETVVKETSTKD</sequence>
<dbReference type="PANTHER" id="PTHR33198">
    <property type="entry name" value="ANK_REP_REGION DOMAIN-CONTAINING PROTEIN-RELATED"/>
    <property type="match status" value="1"/>
</dbReference>
<evidence type="ECO:0008006" key="3">
    <source>
        <dbReference type="Google" id="ProtNLM"/>
    </source>
</evidence>
<dbReference type="PANTHER" id="PTHR33198:SF20">
    <property type="entry name" value="RETROTRANSPOSON GAG DOMAIN-CONTAINING PROTEIN"/>
    <property type="match status" value="1"/>
</dbReference>
<feature type="non-terminal residue" evidence="1">
    <location>
        <position position="183"/>
    </location>
</feature>
<keyword evidence="2" id="KW-1185">Reference proteome</keyword>
<organism evidence="1 2">
    <name type="scientific">Cirrhinus mrigala</name>
    <name type="common">Mrigala</name>
    <dbReference type="NCBI Taxonomy" id="683832"/>
    <lineage>
        <taxon>Eukaryota</taxon>
        <taxon>Metazoa</taxon>
        <taxon>Chordata</taxon>
        <taxon>Craniata</taxon>
        <taxon>Vertebrata</taxon>
        <taxon>Euteleostomi</taxon>
        <taxon>Actinopterygii</taxon>
        <taxon>Neopterygii</taxon>
        <taxon>Teleostei</taxon>
        <taxon>Ostariophysi</taxon>
        <taxon>Cypriniformes</taxon>
        <taxon>Cyprinidae</taxon>
        <taxon>Labeoninae</taxon>
        <taxon>Labeonini</taxon>
        <taxon>Cirrhinus</taxon>
    </lineage>
</organism>
<gene>
    <name evidence="1" type="ORF">M9458_045626</name>
</gene>